<keyword evidence="2" id="KW-1185">Reference proteome</keyword>
<dbReference type="PANTHER" id="PTHR31126:SF10">
    <property type="entry name" value="PROTEIN PHOSPHATASE, PUTATIVE (AFU_ORTHOLOGUE AFUA_6G06650)-RELATED"/>
    <property type="match status" value="1"/>
</dbReference>
<dbReference type="GO" id="GO:0004721">
    <property type="term" value="F:phosphoprotein phosphatase activity"/>
    <property type="evidence" value="ECO:0007669"/>
    <property type="project" value="InterPro"/>
</dbReference>
<dbReference type="PANTHER" id="PTHR31126">
    <property type="entry name" value="TYROSINE-PROTEIN PHOSPHATASE"/>
    <property type="match status" value="1"/>
</dbReference>
<dbReference type="STRING" id="38488.A0A4Y8CVJ3"/>
<evidence type="ECO:0000313" key="2">
    <source>
        <dbReference type="Proteomes" id="UP000297299"/>
    </source>
</evidence>
<organism evidence="1 2">
    <name type="scientific">Botryotinia calthae</name>
    <dbReference type="NCBI Taxonomy" id="38488"/>
    <lineage>
        <taxon>Eukaryota</taxon>
        <taxon>Fungi</taxon>
        <taxon>Dikarya</taxon>
        <taxon>Ascomycota</taxon>
        <taxon>Pezizomycotina</taxon>
        <taxon>Leotiomycetes</taxon>
        <taxon>Helotiales</taxon>
        <taxon>Sclerotiniaceae</taxon>
        <taxon>Botryotinia</taxon>
    </lineage>
</organism>
<dbReference type="Gene3D" id="3.90.190.10">
    <property type="entry name" value="Protein tyrosine phosphatase superfamily"/>
    <property type="match status" value="1"/>
</dbReference>
<evidence type="ECO:0000313" key="1">
    <source>
        <dbReference type="EMBL" id="TEY48386.1"/>
    </source>
</evidence>
<accession>A0A4Y8CVJ3</accession>
<gene>
    <name evidence="1" type="ORF">BOTCAL_0294g00140</name>
</gene>
<comment type="caution">
    <text evidence="1">The sequence shown here is derived from an EMBL/GenBank/DDBJ whole genome shotgun (WGS) entry which is preliminary data.</text>
</comment>
<dbReference type="Pfam" id="PF13350">
    <property type="entry name" value="Y_phosphatase3"/>
    <property type="match status" value="1"/>
</dbReference>
<dbReference type="AlphaFoldDB" id="A0A4Y8CVJ3"/>
<sequence>MGSQPKNMYDGQFNNILNFRDVGKTVNDFLGRKLIKEGRLYRSARPDDATMADRQRIKEHYGIKTILDLRTVTEHDKQAKKRATDMRDRVLTESNSALHESMKIPGIKYLEINVNGKGFERSLIGLMGLGYRLEAIGILGRQVLQPRGLIGLGFDTIHHCGPELVSVLRTYSSPENYPILAHCTQGKDRTGLTIALILFILEIPIEAISHDYLMSEEKLLPERESRLKEIHEIGLSDDFAGCPVDFIEKIYEYLENTYGGVGDYLTTIGFTEDERTALAKELKA</sequence>
<protein>
    <recommendedName>
        <fullName evidence="3">Tyrosine specific protein phosphatases domain-containing protein</fullName>
    </recommendedName>
</protein>
<dbReference type="InterPro" id="IPR029021">
    <property type="entry name" value="Prot-tyrosine_phosphatase-like"/>
</dbReference>
<dbReference type="InterPro" id="IPR026893">
    <property type="entry name" value="Tyr/Ser_Pase_IphP-type"/>
</dbReference>
<name>A0A4Y8CVJ3_9HELO</name>
<dbReference type="OrthoDB" id="9988524at2759"/>
<dbReference type="Proteomes" id="UP000297299">
    <property type="component" value="Unassembled WGS sequence"/>
</dbReference>
<evidence type="ECO:0008006" key="3">
    <source>
        <dbReference type="Google" id="ProtNLM"/>
    </source>
</evidence>
<dbReference type="EMBL" id="PHWZ01000293">
    <property type="protein sequence ID" value="TEY48386.1"/>
    <property type="molecule type" value="Genomic_DNA"/>
</dbReference>
<proteinExistence type="predicted"/>
<reference evidence="1 2" key="1">
    <citation type="submission" date="2017-11" db="EMBL/GenBank/DDBJ databases">
        <title>Comparative genomics of Botrytis spp.</title>
        <authorList>
            <person name="Valero-Jimenez C.A."/>
            <person name="Tapia P."/>
            <person name="Veloso J."/>
            <person name="Silva-Moreno E."/>
            <person name="Staats M."/>
            <person name="Valdes J.H."/>
            <person name="Van Kan J.A.L."/>
        </authorList>
    </citation>
    <scope>NUCLEOTIDE SEQUENCE [LARGE SCALE GENOMIC DNA]</scope>
    <source>
        <strain evidence="1 2">MUCL2830</strain>
    </source>
</reference>
<dbReference type="SUPFAM" id="SSF52799">
    <property type="entry name" value="(Phosphotyrosine protein) phosphatases II"/>
    <property type="match status" value="1"/>
</dbReference>